<name>A0AAV5TR99_9BILA</name>
<keyword evidence="5" id="KW-0325">Glycoprotein</keyword>
<dbReference type="GO" id="GO:0008239">
    <property type="term" value="F:dipeptidyl-peptidase activity"/>
    <property type="evidence" value="ECO:0007669"/>
    <property type="project" value="TreeGrafter"/>
</dbReference>
<dbReference type="PANTHER" id="PTHR11010:SF117">
    <property type="entry name" value="SERINE PROTEASE 16"/>
    <property type="match status" value="1"/>
</dbReference>
<dbReference type="GO" id="GO:0006508">
    <property type="term" value="P:proteolysis"/>
    <property type="evidence" value="ECO:0007669"/>
    <property type="project" value="UniProtKB-KW"/>
</dbReference>
<dbReference type="Pfam" id="PF05577">
    <property type="entry name" value="Peptidase_S28"/>
    <property type="match status" value="1"/>
</dbReference>
<evidence type="ECO:0000256" key="2">
    <source>
        <dbReference type="ARBA" id="ARBA00022670"/>
    </source>
</evidence>
<evidence type="ECO:0000256" key="3">
    <source>
        <dbReference type="ARBA" id="ARBA00022729"/>
    </source>
</evidence>
<keyword evidence="2" id="KW-0645">Protease</keyword>
<evidence type="ECO:0000313" key="7">
    <source>
        <dbReference type="Proteomes" id="UP001432027"/>
    </source>
</evidence>
<dbReference type="InterPro" id="IPR029058">
    <property type="entry name" value="AB_hydrolase_fold"/>
</dbReference>
<dbReference type="Gene3D" id="1.20.120.980">
    <property type="entry name" value="Serine carboxypeptidase S28, SKS domain"/>
    <property type="match status" value="1"/>
</dbReference>
<dbReference type="AlphaFoldDB" id="A0AAV5TR99"/>
<dbReference type="PANTHER" id="PTHR11010">
    <property type="entry name" value="PROTEASE S28 PRO-X CARBOXYPEPTIDASE-RELATED"/>
    <property type="match status" value="1"/>
</dbReference>
<dbReference type="Gene3D" id="3.40.50.1820">
    <property type="entry name" value="alpha/beta hydrolase"/>
    <property type="match status" value="1"/>
</dbReference>
<feature type="non-terminal residue" evidence="6">
    <location>
        <position position="1"/>
    </location>
</feature>
<evidence type="ECO:0000313" key="6">
    <source>
        <dbReference type="EMBL" id="GMS96886.1"/>
    </source>
</evidence>
<organism evidence="6 7">
    <name type="scientific">Pristionchus entomophagus</name>
    <dbReference type="NCBI Taxonomy" id="358040"/>
    <lineage>
        <taxon>Eukaryota</taxon>
        <taxon>Metazoa</taxon>
        <taxon>Ecdysozoa</taxon>
        <taxon>Nematoda</taxon>
        <taxon>Chromadorea</taxon>
        <taxon>Rhabditida</taxon>
        <taxon>Rhabditina</taxon>
        <taxon>Diplogasteromorpha</taxon>
        <taxon>Diplogasteroidea</taxon>
        <taxon>Neodiplogasteridae</taxon>
        <taxon>Pristionchus</taxon>
    </lineage>
</organism>
<keyword evidence="7" id="KW-1185">Reference proteome</keyword>
<dbReference type="GO" id="GO:0070008">
    <property type="term" value="F:serine-type exopeptidase activity"/>
    <property type="evidence" value="ECO:0007669"/>
    <property type="project" value="InterPro"/>
</dbReference>
<comment type="caution">
    <text evidence="6">The sequence shown here is derived from an EMBL/GenBank/DDBJ whole genome shotgun (WGS) entry which is preliminary data.</text>
</comment>
<comment type="similarity">
    <text evidence="1">Belongs to the peptidase S28 family.</text>
</comment>
<keyword evidence="3" id="KW-0732">Signal</keyword>
<proteinExistence type="inferred from homology"/>
<protein>
    <submittedName>
        <fullName evidence="6">Uncharacterized protein</fullName>
    </submittedName>
</protein>
<evidence type="ECO:0000256" key="5">
    <source>
        <dbReference type="ARBA" id="ARBA00023180"/>
    </source>
</evidence>
<feature type="non-terminal residue" evidence="6">
    <location>
        <position position="181"/>
    </location>
</feature>
<accession>A0AAV5TR99</accession>
<evidence type="ECO:0000256" key="1">
    <source>
        <dbReference type="ARBA" id="ARBA00011079"/>
    </source>
</evidence>
<dbReference type="InterPro" id="IPR008758">
    <property type="entry name" value="Peptidase_S28"/>
</dbReference>
<dbReference type="EMBL" id="BTSX01000004">
    <property type="protein sequence ID" value="GMS96886.1"/>
    <property type="molecule type" value="Genomic_DNA"/>
</dbReference>
<keyword evidence="4" id="KW-0378">Hydrolase</keyword>
<sequence length="181" mass="20240">AAWSRLKHPHLISGALASSAPLLAVMDFYGFMQVVDEHCKNIGGACYEQIENGIKEAQRLFQSAEGRANLAEIFKIDPPLSHYDDISDNDRQLFFNQVTVIFKESVQYNEPSPGRRRMSITEDAIISLPPHLPISSMFLPPQPLLLPLLPYYVPLVAIRLIESDCRESIASHSLVRSSCCS</sequence>
<gene>
    <name evidence="6" type="ORF">PENTCL1PPCAC_19061</name>
</gene>
<dbReference type="InterPro" id="IPR042269">
    <property type="entry name" value="Ser_carbopepase_S28_SKS"/>
</dbReference>
<dbReference type="Proteomes" id="UP001432027">
    <property type="component" value="Unassembled WGS sequence"/>
</dbReference>
<evidence type="ECO:0000256" key="4">
    <source>
        <dbReference type="ARBA" id="ARBA00022801"/>
    </source>
</evidence>
<reference evidence="6" key="1">
    <citation type="submission" date="2023-10" db="EMBL/GenBank/DDBJ databases">
        <title>Genome assembly of Pristionchus species.</title>
        <authorList>
            <person name="Yoshida K."/>
            <person name="Sommer R.J."/>
        </authorList>
    </citation>
    <scope>NUCLEOTIDE SEQUENCE</scope>
    <source>
        <strain evidence="6">RS0144</strain>
    </source>
</reference>